<gene>
    <name evidence="1" type="ORF">BBOU_0552</name>
</gene>
<dbReference type="EMBL" id="JGYQ01000007">
    <property type="protein sequence ID" value="KFI48422.1"/>
    <property type="molecule type" value="Genomic_DNA"/>
</dbReference>
<comment type="caution">
    <text evidence="1">The sequence shown here is derived from an EMBL/GenBank/DDBJ whole genome shotgun (WGS) entry which is preliminary data.</text>
</comment>
<name>A0A086ZPH2_9BIFI</name>
<keyword evidence="1" id="KW-0418">Kinase</keyword>
<reference evidence="1 2" key="1">
    <citation type="submission" date="2014-03" db="EMBL/GenBank/DDBJ databases">
        <title>Genomics of Bifidobacteria.</title>
        <authorList>
            <person name="Ventura M."/>
            <person name="Milani C."/>
            <person name="Lugli G.A."/>
        </authorList>
    </citation>
    <scope>NUCLEOTIDE SEQUENCE [LARGE SCALE GENOMIC DNA]</scope>
    <source>
        <strain evidence="1 2">LMG 10736</strain>
    </source>
</reference>
<accession>A0A086ZPH2</accession>
<dbReference type="GeneID" id="303203733"/>
<dbReference type="AlphaFoldDB" id="A0A086ZPH2"/>
<dbReference type="OrthoDB" id="2084581at2"/>
<keyword evidence="2" id="KW-1185">Reference proteome</keyword>
<organism evidence="1 2">
    <name type="scientific">Bifidobacterium boum</name>
    <dbReference type="NCBI Taxonomy" id="78343"/>
    <lineage>
        <taxon>Bacteria</taxon>
        <taxon>Bacillati</taxon>
        <taxon>Actinomycetota</taxon>
        <taxon>Actinomycetes</taxon>
        <taxon>Bifidobacteriales</taxon>
        <taxon>Bifidobacteriaceae</taxon>
        <taxon>Bifidobacterium</taxon>
    </lineage>
</organism>
<evidence type="ECO:0000313" key="1">
    <source>
        <dbReference type="EMBL" id="KFI48422.1"/>
    </source>
</evidence>
<evidence type="ECO:0000313" key="2">
    <source>
        <dbReference type="Proteomes" id="UP000029093"/>
    </source>
</evidence>
<dbReference type="GO" id="GO:0016301">
    <property type="term" value="F:kinase activity"/>
    <property type="evidence" value="ECO:0007669"/>
    <property type="project" value="UniProtKB-KW"/>
</dbReference>
<keyword evidence="1" id="KW-0808">Transferase</keyword>
<dbReference type="Proteomes" id="UP000029093">
    <property type="component" value="Unassembled WGS sequence"/>
</dbReference>
<sequence>MRHVFRATKIGWDKEQEGIWFDSDQYTEEEARAEFKPYEGTTQRGYPYTGYEYDGQKYHDVTYLGEYEDDDMPKSNEDYIDRLLNKRK</sequence>
<protein>
    <submittedName>
        <fullName evidence="1">Ribose-phosphate pyrophosphokinase</fullName>
    </submittedName>
</protein>
<dbReference type="RefSeq" id="WP_026502655.1">
    <property type="nucleotide sequence ID" value="NZ_JGYQ01000007.1"/>
</dbReference>
<proteinExistence type="predicted"/>